<dbReference type="EMBL" id="JADAKE010000005">
    <property type="protein sequence ID" value="MBF8807390.1"/>
    <property type="molecule type" value="Genomic_DNA"/>
</dbReference>
<proteinExistence type="predicted"/>
<accession>A0A931F969</accession>
<evidence type="ECO:0000313" key="1">
    <source>
        <dbReference type="EMBL" id="MBF8807390.1"/>
    </source>
</evidence>
<protein>
    <submittedName>
        <fullName evidence="1">Uncharacterized protein</fullName>
    </submittedName>
</protein>
<reference evidence="1" key="1">
    <citation type="submission" date="2020-09" db="EMBL/GenBank/DDBJ databases">
        <title>Genomic insights into the novelty and pathogenicity of a unique biofilm-forming Enterococcus sp. bacteria (Enterococcus lacertideformus) identified in reptiles.</title>
        <authorList>
            <person name="Agius J.E."/>
            <person name="Phalen D.N."/>
            <person name="Rose K."/>
            <person name="Eden J.-S."/>
        </authorList>
    </citation>
    <scope>NUCLEOTIDE SEQUENCE</scope>
    <source>
        <strain evidence="1">PHRS 0518</strain>
    </source>
</reference>
<keyword evidence="2" id="KW-1185">Reference proteome</keyword>
<evidence type="ECO:0000313" key="2">
    <source>
        <dbReference type="Proteomes" id="UP000637757"/>
    </source>
</evidence>
<comment type="caution">
    <text evidence="1">The sequence shown here is derived from an EMBL/GenBank/DDBJ whole genome shotgun (WGS) entry which is preliminary data.</text>
</comment>
<dbReference type="Proteomes" id="UP000637757">
    <property type="component" value="Unassembled WGS sequence"/>
</dbReference>
<sequence>MPTSQENRKYLFQCLEKVSSCYRLFDTVEYLLYLNSDKKINLDYRKMKCTVLEAHAVLEKDPNLKKNDFVYINNQLEECKLHVKCVIEEIVEKTKKID</sequence>
<organism evidence="1 2">
    <name type="scientific">Enterococcus lacertideformus</name>
    <dbReference type="NCBI Taxonomy" id="2771493"/>
    <lineage>
        <taxon>Bacteria</taxon>
        <taxon>Bacillati</taxon>
        <taxon>Bacillota</taxon>
        <taxon>Bacilli</taxon>
        <taxon>Lactobacillales</taxon>
        <taxon>Enterococcaceae</taxon>
        <taxon>Enterococcus</taxon>
    </lineage>
</organism>
<gene>
    <name evidence="1" type="ORF">IC227_01965</name>
</gene>
<name>A0A931F969_9ENTE</name>
<dbReference type="AlphaFoldDB" id="A0A931F969"/>